<sequence>MNSKESIMATSRRSRAPRAASIDAVVKWPVGVLPARIDIMEARSDTGVRAAILTAWDRTGREHRMTARADGDLWDLFFEPLRPRGAQPKHGRNVACALAWRLYMAGEQGDRRAVEARARASVLQLWTSRGWRGMGGSGRKGDPTPAGDESSANRLIRLGAKQLAGLSVLIIRTDEGDVVGAAIAAPPDAFRRDPKGALVAVDGVGWLWRPEMGDTAEHGLIAAEITLDPP</sequence>
<name>A0A2S0MHY9_9BURK</name>
<evidence type="ECO:0000313" key="2">
    <source>
        <dbReference type="Proteomes" id="UP000239709"/>
    </source>
</evidence>
<dbReference type="OrthoDB" id="9800174at2"/>
<organism evidence="1 2">
    <name type="scientific">Ottowia oryzae</name>
    <dbReference type="NCBI Taxonomy" id="2109914"/>
    <lineage>
        <taxon>Bacteria</taxon>
        <taxon>Pseudomonadati</taxon>
        <taxon>Pseudomonadota</taxon>
        <taxon>Betaproteobacteria</taxon>
        <taxon>Burkholderiales</taxon>
        <taxon>Comamonadaceae</taxon>
        <taxon>Ottowia</taxon>
    </lineage>
</organism>
<keyword evidence="2" id="KW-1185">Reference proteome</keyword>
<dbReference type="EMBL" id="CP027666">
    <property type="protein sequence ID" value="AVO35371.1"/>
    <property type="molecule type" value="Genomic_DNA"/>
</dbReference>
<accession>A0A2S0MHY9</accession>
<proteinExistence type="predicted"/>
<gene>
    <name evidence="1" type="ORF">C6570_14910</name>
</gene>
<dbReference type="KEGG" id="otk:C6570_14910"/>
<evidence type="ECO:0000313" key="1">
    <source>
        <dbReference type="EMBL" id="AVO35371.1"/>
    </source>
</evidence>
<dbReference type="Proteomes" id="UP000239709">
    <property type="component" value="Chromosome"/>
</dbReference>
<dbReference type="RefSeq" id="WP_106703919.1">
    <property type="nucleotide sequence ID" value="NZ_CP027666.1"/>
</dbReference>
<protein>
    <submittedName>
        <fullName evidence="1">Uncharacterized protein</fullName>
    </submittedName>
</protein>
<reference evidence="1 2" key="1">
    <citation type="submission" date="2018-03" db="EMBL/GenBank/DDBJ databases">
        <title>Genome sequencing of Ottowia sp.</title>
        <authorList>
            <person name="Kim S.-J."/>
            <person name="Heo J."/>
            <person name="Kwon S.-W."/>
        </authorList>
    </citation>
    <scope>NUCLEOTIDE SEQUENCE [LARGE SCALE GENOMIC DNA]</scope>
    <source>
        <strain evidence="1 2">KADR8-3</strain>
    </source>
</reference>
<dbReference type="AlphaFoldDB" id="A0A2S0MHY9"/>